<protein>
    <recommendedName>
        <fullName evidence="4">Hydrolytic protein</fullName>
    </recommendedName>
</protein>
<proteinExistence type="predicted"/>
<accession>A0ABW0Z307</accession>
<evidence type="ECO:0000256" key="1">
    <source>
        <dbReference type="SAM" id="MobiDB-lite"/>
    </source>
</evidence>
<dbReference type="EMBL" id="JBHSPB010000011">
    <property type="protein sequence ID" value="MFC5722278.1"/>
    <property type="molecule type" value="Genomic_DNA"/>
</dbReference>
<evidence type="ECO:0008006" key="4">
    <source>
        <dbReference type="Google" id="ProtNLM"/>
    </source>
</evidence>
<reference evidence="3" key="1">
    <citation type="journal article" date="2019" name="Int. J. Syst. Evol. Microbiol.">
        <title>The Global Catalogue of Microorganisms (GCM) 10K type strain sequencing project: providing services to taxonomists for standard genome sequencing and annotation.</title>
        <authorList>
            <consortium name="The Broad Institute Genomics Platform"/>
            <consortium name="The Broad Institute Genome Sequencing Center for Infectious Disease"/>
            <person name="Wu L."/>
            <person name="Ma J."/>
        </authorList>
    </citation>
    <scope>NUCLEOTIDE SEQUENCE [LARGE SCALE GENOMIC DNA]</scope>
    <source>
        <strain evidence="3">CGMCC 4.7304</strain>
    </source>
</reference>
<sequence length="444" mass="47930">MSVRAELTVPEDVITPGGSITAHLRVWNESRIVDAYRLRLLGPPAGWPDIDAQLGRLPVYPGNHEKINIPLTLPRDSELAPGRLTFAVRVASVEDPAAVAVPEAVINVGEFHDLAVETVRSRVGGALWSSNLIVLENTGNTTTAVRLRVAPEADDALVRPKLRRARLTLEPGEQARISIMTRVTNPKFTGAATPWKIGVTAGWDDGQERTVSYVHRQHPLVPKPVLKALIAVTAVLITLVTLWFSPVGGKKPEAKTETAKGPTQQEEVKEAEKKAEDKKKQDEEKKKKDEEKKKEDEKKAEAEKGALEKKPFQKSLALDTKKNKSSDSYTVAKGYRLAIKTVKMSASGPDNATVFLKAGSEQLQSTNVKNIKDYTPAAPRSLKEGQKLTVQVDCPVNAPNPNPSPSGSPSAPPAATCNVTAEVVGDLIPLKGPNAEPETPPASS</sequence>
<organism evidence="2 3">
    <name type="scientific">Streptomyces gamaensis</name>
    <dbReference type="NCBI Taxonomy" id="1763542"/>
    <lineage>
        <taxon>Bacteria</taxon>
        <taxon>Bacillati</taxon>
        <taxon>Actinomycetota</taxon>
        <taxon>Actinomycetes</taxon>
        <taxon>Kitasatosporales</taxon>
        <taxon>Streptomycetaceae</taxon>
        <taxon>Streptomyces</taxon>
    </lineage>
</organism>
<gene>
    <name evidence="2" type="ORF">ACFP1Z_19110</name>
</gene>
<feature type="compositionally biased region" description="Basic and acidic residues" evidence="1">
    <location>
        <begin position="266"/>
        <end position="308"/>
    </location>
</feature>
<evidence type="ECO:0000313" key="3">
    <source>
        <dbReference type="Proteomes" id="UP001596083"/>
    </source>
</evidence>
<keyword evidence="3" id="KW-1185">Reference proteome</keyword>
<evidence type="ECO:0000313" key="2">
    <source>
        <dbReference type="EMBL" id="MFC5722278.1"/>
    </source>
</evidence>
<feature type="region of interest" description="Disordered" evidence="1">
    <location>
        <begin position="393"/>
        <end position="418"/>
    </location>
</feature>
<dbReference type="Proteomes" id="UP001596083">
    <property type="component" value="Unassembled WGS sequence"/>
</dbReference>
<feature type="region of interest" description="Disordered" evidence="1">
    <location>
        <begin position="250"/>
        <end position="308"/>
    </location>
</feature>
<feature type="compositionally biased region" description="Pro residues" evidence="1">
    <location>
        <begin position="398"/>
        <end position="412"/>
    </location>
</feature>
<comment type="caution">
    <text evidence="2">The sequence shown here is derived from an EMBL/GenBank/DDBJ whole genome shotgun (WGS) entry which is preliminary data.</text>
</comment>
<name>A0ABW0Z307_9ACTN</name>
<dbReference type="RefSeq" id="WP_390317663.1">
    <property type="nucleotide sequence ID" value="NZ_JBHSPB010000011.1"/>
</dbReference>